<dbReference type="Gene3D" id="1.10.287.110">
    <property type="entry name" value="DnaJ domain"/>
    <property type="match status" value="1"/>
</dbReference>
<gene>
    <name evidence="2" type="ORF">N7456_002806</name>
</gene>
<evidence type="ECO:0000313" key="3">
    <source>
        <dbReference type="Proteomes" id="UP001149165"/>
    </source>
</evidence>
<dbReference type="Proteomes" id="UP001149165">
    <property type="component" value="Unassembled WGS sequence"/>
</dbReference>
<protein>
    <submittedName>
        <fullName evidence="2">Heat shock protein DnaJ N-terminal</fullName>
    </submittedName>
</protein>
<dbReference type="Pfam" id="PF00226">
    <property type="entry name" value="DnaJ"/>
    <property type="match status" value="1"/>
</dbReference>
<dbReference type="SMART" id="SM00271">
    <property type="entry name" value="DnaJ"/>
    <property type="match status" value="1"/>
</dbReference>
<dbReference type="AlphaFoldDB" id="A0A9W9FTF9"/>
<dbReference type="PRINTS" id="PR00625">
    <property type="entry name" value="JDOMAIN"/>
</dbReference>
<reference evidence="2" key="2">
    <citation type="journal article" date="2023" name="IMA Fungus">
        <title>Comparative genomic study of the Penicillium genus elucidates a diverse pangenome and 15 lateral gene transfer events.</title>
        <authorList>
            <person name="Petersen C."/>
            <person name="Sorensen T."/>
            <person name="Nielsen M.R."/>
            <person name="Sondergaard T.E."/>
            <person name="Sorensen J.L."/>
            <person name="Fitzpatrick D.A."/>
            <person name="Frisvad J.C."/>
            <person name="Nielsen K.L."/>
        </authorList>
    </citation>
    <scope>NUCLEOTIDE SEQUENCE</scope>
    <source>
        <strain evidence="2">IBT 30069</strain>
    </source>
</reference>
<proteinExistence type="predicted"/>
<dbReference type="InterPro" id="IPR001623">
    <property type="entry name" value="DnaJ_domain"/>
</dbReference>
<dbReference type="OrthoDB" id="442087at2759"/>
<evidence type="ECO:0000259" key="1">
    <source>
        <dbReference type="PROSITE" id="PS50076"/>
    </source>
</evidence>
<dbReference type="CDD" id="cd06257">
    <property type="entry name" value="DnaJ"/>
    <property type="match status" value="1"/>
</dbReference>
<dbReference type="EMBL" id="JAPQKH010000003">
    <property type="protein sequence ID" value="KAJ5106131.1"/>
    <property type="molecule type" value="Genomic_DNA"/>
</dbReference>
<name>A0A9W9FTF9_9EURO</name>
<accession>A0A9W9FTF9</accession>
<dbReference type="PANTHER" id="PTHR24074">
    <property type="entry name" value="CO-CHAPERONE PROTEIN DJLA"/>
    <property type="match status" value="1"/>
</dbReference>
<dbReference type="InterPro" id="IPR050817">
    <property type="entry name" value="DjlA_DnaK_co-chaperone"/>
</dbReference>
<organism evidence="2 3">
    <name type="scientific">Penicillium angulare</name>
    <dbReference type="NCBI Taxonomy" id="116970"/>
    <lineage>
        <taxon>Eukaryota</taxon>
        <taxon>Fungi</taxon>
        <taxon>Dikarya</taxon>
        <taxon>Ascomycota</taxon>
        <taxon>Pezizomycotina</taxon>
        <taxon>Eurotiomycetes</taxon>
        <taxon>Eurotiomycetidae</taxon>
        <taxon>Eurotiales</taxon>
        <taxon>Aspergillaceae</taxon>
        <taxon>Penicillium</taxon>
    </lineage>
</organism>
<dbReference type="SUPFAM" id="SSF46565">
    <property type="entry name" value="Chaperone J-domain"/>
    <property type="match status" value="1"/>
</dbReference>
<feature type="domain" description="J" evidence="1">
    <location>
        <begin position="9"/>
        <end position="74"/>
    </location>
</feature>
<evidence type="ECO:0000313" key="2">
    <source>
        <dbReference type="EMBL" id="KAJ5106131.1"/>
    </source>
</evidence>
<keyword evidence="2" id="KW-0346">Stress response</keyword>
<dbReference type="InterPro" id="IPR036869">
    <property type="entry name" value="J_dom_sf"/>
</dbReference>
<dbReference type="PROSITE" id="PS50076">
    <property type="entry name" value="DNAJ_2"/>
    <property type="match status" value="1"/>
</dbReference>
<comment type="caution">
    <text evidence="2">The sequence shown here is derived from an EMBL/GenBank/DDBJ whole genome shotgun (WGS) entry which is preliminary data.</text>
</comment>
<keyword evidence="3" id="KW-1185">Reference proteome</keyword>
<reference evidence="2" key="1">
    <citation type="submission" date="2022-11" db="EMBL/GenBank/DDBJ databases">
        <authorList>
            <person name="Petersen C."/>
        </authorList>
    </citation>
    <scope>NUCLEOTIDE SEQUENCE</scope>
    <source>
        <strain evidence="2">IBT 30069</strain>
    </source>
</reference>
<sequence>MDSPLATTNYYTALEVSHDATDQQISAAYKRLVLIHHPDKTGGDQASADKFRLIQQAIEVLRDPARRLLHDRKLQLQPTTSYKKRDRRYHSSDDRRNWYKEDISWSTGRKDWNFNDPADRYLFTYGTCVHMDPDSEASREEMARHEHDQEEWAMRWAGIDPEVEKAKEQYRRELMEAGIVWEGEEPGNVMHSDQAGPTEEEKRADEYLEGTDESILSDDDWFYYGLEKQESHHHRDVVETGFNGHADSNPDAASMPSQPSIVVNGGCLIDLSDSEPPESNTHVLYRAKEAYEPVGLDESIKSLSPTPRNEPESLTEEKVTELLQPFIPFFRMKLSKYRTQYSEDDMHAEIQGLMLEIYDSWLGGIRNSFNDSKSLEIGNDKQPCSHLGVWYRLSGMPACPKCHLWMPVFVLTCSGCSIKACVRCKFARDS</sequence>